<dbReference type="Proteomes" id="UP001291623">
    <property type="component" value="Unassembled WGS sequence"/>
</dbReference>
<accession>A0AAE1R0E8</accession>
<comment type="similarity">
    <text evidence="1">Belongs to the PPR family. PCMP-H subfamily.</text>
</comment>
<evidence type="ECO:0000256" key="1">
    <source>
        <dbReference type="ARBA" id="ARBA00006643"/>
    </source>
</evidence>
<organism evidence="3 4">
    <name type="scientific">Anisodus tanguticus</name>
    <dbReference type="NCBI Taxonomy" id="243964"/>
    <lineage>
        <taxon>Eukaryota</taxon>
        <taxon>Viridiplantae</taxon>
        <taxon>Streptophyta</taxon>
        <taxon>Embryophyta</taxon>
        <taxon>Tracheophyta</taxon>
        <taxon>Spermatophyta</taxon>
        <taxon>Magnoliopsida</taxon>
        <taxon>eudicotyledons</taxon>
        <taxon>Gunneridae</taxon>
        <taxon>Pentapetalae</taxon>
        <taxon>asterids</taxon>
        <taxon>lamiids</taxon>
        <taxon>Solanales</taxon>
        <taxon>Solanaceae</taxon>
        <taxon>Solanoideae</taxon>
        <taxon>Hyoscyameae</taxon>
        <taxon>Anisodus</taxon>
    </lineage>
</organism>
<sequence>MAEMAASKILEHDPGDASVYVTLSNMYVEAGKVGDALEQRELMKSKSVQKEPGWRLENLMQKIQNDSNNLAKTSVLYPELGKVTKDKCLFHSERLAVCFGLLNLPKGTTTMRVFKNIRICLDCHTTMKHISKIS</sequence>
<evidence type="ECO:0000313" key="4">
    <source>
        <dbReference type="Proteomes" id="UP001291623"/>
    </source>
</evidence>
<dbReference type="EMBL" id="JAVYJV010000021">
    <property type="protein sequence ID" value="KAK4342573.1"/>
    <property type="molecule type" value="Genomic_DNA"/>
</dbReference>
<name>A0AAE1R0E8_9SOLA</name>
<dbReference type="InterPro" id="IPR046960">
    <property type="entry name" value="PPR_At4g14850-like_plant"/>
</dbReference>
<feature type="domain" description="DYW" evidence="2">
    <location>
        <begin position="85"/>
        <end position="133"/>
    </location>
</feature>
<dbReference type="Pfam" id="PF14432">
    <property type="entry name" value="DYW_deaminase"/>
    <property type="match status" value="1"/>
</dbReference>
<dbReference type="AlphaFoldDB" id="A0AAE1R0E8"/>
<keyword evidence="4" id="KW-1185">Reference proteome</keyword>
<dbReference type="GO" id="GO:0008270">
    <property type="term" value="F:zinc ion binding"/>
    <property type="evidence" value="ECO:0007669"/>
    <property type="project" value="InterPro"/>
</dbReference>
<protein>
    <recommendedName>
        <fullName evidence="2">DYW domain-containing protein</fullName>
    </recommendedName>
</protein>
<dbReference type="PANTHER" id="PTHR47926">
    <property type="entry name" value="PENTATRICOPEPTIDE REPEAT-CONTAINING PROTEIN"/>
    <property type="match status" value="1"/>
</dbReference>
<dbReference type="InterPro" id="IPR032867">
    <property type="entry name" value="DYW_dom"/>
</dbReference>
<dbReference type="PANTHER" id="PTHR47926:SF342">
    <property type="entry name" value="TETRATRICOPEPTIDE-LIKE HELICAL DOMAIN-CONTAINING PROTEIN-RELATED"/>
    <property type="match status" value="1"/>
</dbReference>
<proteinExistence type="inferred from homology"/>
<dbReference type="InterPro" id="IPR046848">
    <property type="entry name" value="E_motif"/>
</dbReference>
<comment type="caution">
    <text evidence="3">The sequence shown here is derived from an EMBL/GenBank/DDBJ whole genome shotgun (WGS) entry which is preliminary data.</text>
</comment>
<gene>
    <name evidence="3" type="ORF">RND71_038389</name>
</gene>
<dbReference type="GO" id="GO:0009451">
    <property type="term" value="P:RNA modification"/>
    <property type="evidence" value="ECO:0007669"/>
    <property type="project" value="InterPro"/>
</dbReference>
<evidence type="ECO:0000259" key="2">
    <source>
        <dbReference type="Pfam" id="PF14432"/>
    </source>
</evidence>
<dbReference type="Pfam" id="PF20431">
    <property type="entry name" value="E_motif"/>
    <property type="match status" value="1"/>
</dbReference>
<reference evidence="3" key="1">
    <citation type="submission" date="2023-12" db="EMBL/GenBank/DDBJ databases">
        <title>Genome assembly of Anisodus tanguticus.</title>
        <authorList>
            <person name="Wang Y.-J."/>
        </authorList>
    </citation>
    <scope>NUCLEOTIDE SEQUENCE</scope>
    <source>
        <strain evidence="3">KB-2021</strain>
        <tissue evidence="3">Leaf</tissue>
    </source>
</reference>
<dbReference type="GO" id="GO:0003723">
    <property type="term" value="F:RNA binding"/>
    <property type="evidence" value="ECO:0007669"/>
    <property type="project" value="InterPro"/>
</dbReference>
<evidence type="ECO:0000313" key="3">
    <source>
        <dbReference type="EMBL" id="KAK4342573.1"/>
    </source>
</evidence>